<dbReference type="HOGENOM" id="CLU_2993305_0_0_6"/>
<organism evidence="1 2">
    <name type="scientific">Pseudomonas mandelii JR-1</name>
    <dbReference type="NCBI Taxonomy" id="1147786"/>
    <lineage>
        <taxon>Bacteria</taxon>
        <taxon>Pseudomonadati</taxon>
        <taxon>Pseudomonadota</taxon>
        <taxon>Gammaproteobacteria</taxon>
        <taxon>Pseudomonadales</taxon>
        <taxon>Pseudomonadaceae</taxon>
        <taxon>Pseudomonas</taxon>
    </lineage>
</organism>
<reference evidence="1 2" key="1">
    <citation type="journal article" date="2012" name="J. Bacteriol.">
        <title>Genome sequence of cold-adapted Pseudomonas mandelii strain JR-1.</title>
        <authorList>
            <person name="Jang S.H."/>
            <person name="Kim J."/>
            <person name="Kim J."/>
            <person name="Hong S."/>
            <person name="Lee C."/>
        </authorList>
    </citation>
    <scope>NUCLEOTIDE SEQUENCE [LARGE SCALE GENOMIC DNA]</scope>
    <source>
        <strain evidence="1 2">JR-1</strain>
    </source>
</reference>
<evidence type="ECO:0000313" key="1">
    <source>
        <dbReference type="EMBL" id="AHZ72098.1"/>
    </source>
</evidence>
<sequence length="57" mass="6382">MLAYVLANKAALIVHDRQLRGFLQLEVMRHPMRDLLSAALGGKMTTQQDGKGDCIRE</sequence>
<name>A0A024EIB4_9PSED</name>
<gene>
    <name evidence="1" type="ORF">OU5_5019</name>
</gene>
<proteinExistence type="predicted"/>
<protein>
    <submittedName>
        <fullName evidence="1">Uncharacterized protein</fullName>
    </submittedName>
</protein>
<dbReference type="Proteomes" id="UP000026913">
    <property type="component" value="Chromosome"/>
</dbReference>
<accession>A0A024EIB4</accession>
<dbReference type="EMBL" id="CP005960">
    <property type="protein sequence ID" value="AHZ72098.1"/>
    <property type="molecule type" value="Genomic_DNA"/>
</dbReference>
<dbReference type="KEGG" id="pman:OU5_5019"/>
<dbReference type="AlphaFoldDB" id="A0A024EIB4"/>
<evidence type="ECO:0000313" key="2">
    <source>
        <dbReference type="Proteomes" id="UP000026913"/>
    </source>
</evidence>